<dbReference type="PATRIC" id="fig|1424334.3.peg.491"/>
<reference evidence="2 3" key="1">
    <citation type="journal article" date="2014" name="Genome Announc.">
        <title>Draft Genome Sequence of Advenella kashmirensis Strain W13003, a Polycyclic Aromatic Hydrocarbon-Degrading Bacterium.</title>
        <authorList>
            <person name="Wang X."/>
            <person name="Jin D."/>
            <person name="Zhou L."/>
            <person name="Wu L."/>
            <person name="An W."/>
            <person name="Zhao L."/>
        </authorList>
    </citation>
    <scope>NUCLEOTIDE SEQUENCE [LARGE SCALE GENOMIC DNA]</scope>
    <source>
        <strain evidence="2 3">W13003</strain>
    </source>
</reference>
<dbReference type="HOGENOM" id="CLU_151109_0_0_4"/>
<dbReference type="AlphaFoldDB" id="V8QXP7"/>
<evidence type="ECO:0000256" key="1">
    <source>
        <dbReference type="SAM" id="Phobius"/>
    </source>
</evidence>
<organism evidence="2 3">
    <name type="scientific">Advenella kashmirensis W13003</name>
    <dbReference type="NCBI Taxonomy" id="1424334"/>
    <lineage>
        <taxon>Bacteria</taxon>
        <taxon>Pseudomonadati</taxon>
        <taxon>Pseudomonadota</taxon>
        <taxon>Betaproteobacteria</taxon>
        <taxon>Burkholderiales</taxon>
        <taxon>Alcaligenaceae</taxon>
    </lineage>
</organism>
<feature type="transmembrane region" description="Helical" evidence="1">
    <location>
        <begin position="112"/>
        <end position="130"/>
    </location>
</feature>
<dbReference type="Proteomes" id="UP000018733">
    <property type="component" value="Unassembled WGS sequence"/>
</dbReference>
<proteinExistence type="predicted"/>
<comment type="caution">
    <text evidence="2">The sequence shown here is derived from an EMBL/GenBank/DDBJ whole genome shotgun (WGS) entry which is preliminary data.</text>
</comment>
<sequence>MSLLSTGLWMAACWLAAGLDARHIEAILWLTQCAQADPAGKFLSIYSVSHGMAFPYSLALMILMSVWHIGRQAMHNVEPGVFFGTAAMWLSMYPVCLFSEQIAGRISGPVSVQLYAFLMLAVGSAVMLFFNDKNSFPKRGTR</sequence>
<dbReference type="RefSeq" id="WP_024003560.1">
    <property type="nucleotide sequence ID" value="NZ_KI650979.1"/>
</dbReference>
<keyword evidence="3" id="KW-1185">Reference proteome</keyword>
<protein>
    <submittedName>
        <fullName evidence="2">Uncharacterized protein</fullName>
    </submittedName>
</protein>
<dbReference type="OrthoDB" id="9837447at2"/>
<dbReference type="EMBL" id="AYXT01000001">
    <property type="protein sequence ID" value="ETF04686.1"/>
    <property type="molecule type" value="Genomic_DNA"/>
</dbReference>
<feature type="transmembrane region" description="Helical" evidence="1">
    <location>
        <begin position="45"/>
        <end position="69"/>
    </location>
</feature>
<keyword evidence="1" id="KW-0812">Transmembrane</keyword>
<name>V8QXP7_9BURK</name>
<accession>V8QXP7</accession>
<evidence type="ECO:0000313" key="3">
    <source>
        <dbReference type="Proteomes" id="UP000018733"/>
    </source>
</evidence>
<feature type="transmembrane region" description="Helical" evidence="1">
    <location>
        <begin position="81"/>
        <end position="100"/>
    </location>
</feature>
<dbReference type="STRING" id="1424334.W822_02460"/>
<evidence type="ECO:0000313" key="2">
    <source>
        <dbReference type="EMBL" id="ETF04686.1"/>
    </source>
</evidence>
<keyword evidence="1" id="KW-1133">Transmembrane helix</keyword>
<gene>
    <name evidence="2" type="ORF">W822_02460</name>
</gene>
<keyword evidence="1" id="KW-0472">Membrane</keyword>